<dbReference type="EMBL" id="CP012390">
    <property type="protein sequence ID" value="ALE18419.1"/>
    <property type="molecule type" value="Genomic_DNA"/>
</dbReference>
<dbReference type="KEGG" id="cbq:AL705_00240"/>
<dbReference type="Proteomes" id="UP000068137">
    <property type="component" value="Chromosome"/>
</dbReference>
<dbReference type="OrthoDB" id="9804157at2"/>
<evidence type="ECO:0000313" key="3">
    <source>
        <dbReference type="Proteomes" id="UP000068137"/>
    </source>
</evidence>
<dbReference type="NCBIfam" id="TIGR01994">
    <property type="entry name" value="SUF_scaf_2"/>
    <property type="match status" value="1"/>
</dbReference>
<dbReference type="GeneID" id="84894063"/>
<accession>A0A0M4LY80</accession>
<dbReference type="GO" id="GO:0051536">
    <property type="term" value="F:iron-sulfur cluster binding"/>
    <property type="evidence" value="ECO:0007669"/>
    <property type="project" value="InterPro"/>
</dbReference>
<proteinExistence type="predicted"/>
<evidence type="ECO:0000313" key="2">
    <source>
        <dbReference type="EMBL" id="ALE18419.1"/>
    </source>
</evidence>
<feature type="domain" description="NIF system FeS cluster assembly NifU N-terminal" evidence="1">
    <location>
        <begin position="6"/>
        <end position="137"/>
    </location>
</feature>
<name>A0A0M4LY80_9ACTN</name>
<sequence>MRLESMYQEVILDHYRHPNARGLRDDWDAEVHHHNTSCGDDIRLRVHLDHCPEDPRNPEKTRIRDISYDGEGCSISQASTSIMTEQLIGHTVAEAFVICDRFEEMITSRGQDEGDEAVLGDGIALAGVSQYPARVKCALLGWMAFKDASSQALDDSIALGSSTSTEVGKDN</sequence>
<dbReference type="InterPro" id="IPR002871">
    <property type="entry name" value="NIF_FeS_clus_asmbl_NifU_N"/>
</dbReference>
<dbReference type="PATRIC" id="fig|1528099.3.peg.52"/>
<reference evidence="2 3" key="1">
    <citation type="journal article" date="2015" name="Genome Announc.">
        <title>Complete Genome Sequences for Two Strains of a Novel Fastidious, Partially Acid-Fast, Gram-Positive Corynebacterineae Bacterium, Derived from Human Clinical Samples.</title>
        <authorList>
            <person name="Nicholson A.C."/>
            <person name="Bell M."/>
            <person name="Humrighouse B.W."/>
            <person name="McQuiston J.R."/>
        </authorList>
    </citation>
    <scope>NUCLEOTIDE SEQUENCE [LARGE SCALE GENOMIC DNA]</scope>
    <source>
        <strain evidence="2 3">X1698</strain>
    </source>
</reference>
<dbReference type="PANTHER" id="PTHR10093">
    <property type="entry name" value="IRON-SULFUR CLUSTER ASSEMBLY ENZYME NIFU HOMOLOG"/>
    <property type="match status" value="1"/>
</dbReference>
<dbReference type="GO" id="GO:0016226">
    <property type="term" value="P:iron-sulfur cluster assembly"/>
    <property type="evidence" value="ECO:0007669"/>
    <property type="project" value="InterPro"/>
</dbReference>
<gene>
    <name evidence="2" type="ORF">AL705_00240</name>
</gene>
<organism evidence="2 3">
    <name type="scientific">Lawsonella clevelandensis</name>
    <dbReference type="NCBI Taxonomy" id="1528099"/>
    <lineage>
        <taxon>Bacteria</taxon>
        <taxon>Bacillati</taxon>
        <taxon>Actinomycetota</taxon>
        <taxon>Actinomycetes</taxon>
        <taxon>Mycobacteriales</taxon>
        <taxon>Lawsonellaceae</taxon>
        <taxon>Lawsonella</taxon>
    </lineage>
</organism>
<dbReference type="CDD" id="cd06664">
    <property type="entry name" value="IscU_like"/>
    <property type="match status" value="1"/>
</dbReference>
<dbReference type="GO" id="GO:0005506">
    <property type="term" value="F:iron ion binding"/>
    <property type="evidence" value="ECO:0007669"/>
    <property type="project" value="InterPro"/>
</dbReference>
<evidence type="ECO:0000259" key="1">
    <source>
        <dbReference type="Pfam" id="PF01592"/>
    </source>
</evidence>
<protein>
    <submittedName>
        <fullName evidence="2">Nitrogen fixation protein NifU</fullName>
    </submittedName>
</protein>
<dbReference type="STRING" id="1528099.AL705_00240"/>
<dbReference type="Pfam" id="PF01592">
    <property type="entry name" value="NifU_N"/>
    <property type="match status" value="1"/>
</dbReference>
<dbReference type="AlphaFoldDB" id="A0A0M4LY80"/>
<dbReference type="SUPFAM" id="SSF82649">
    <property type="entry name" value="SufE/NifU"/>
    <property type="match status" value="1"/>
</dbReference>
<dbReference type="Gene3D" id="3.90.1010.10">
    <property type="match status" value="1"/>
</dbReference>
<dbReference type="RefSeq" id="WP_053961301.1">
    <property type="nucleotide sequence ID" value="NZ_CAMJVL010000002.1"/>
</dbReference>